<evidence type="ECO:0008006" key="4">
    <source>
        <dbReference type="Google" id="ProtNLM"/>
    </source>
</evidence>
<evidence type="ECO:0000313" key="2">
    <source>
        <dbReference type="EMBL" id="GAA4766918.1"/>
    </source>
</evidence>
<name>A0ABP8ZUX3_9FLAO</name>
<feature type="signal peptide" evidence="1">
    <location>
        <begin position="1"/>
        <end position="18"/>
    </location>
</feature>
<evidence type="ECO:0000256" key="1">
    <source>
        <dbReference type="SAM" id="SignalP"/>
    </source>
</evidence>
<dbReference type="Proteomes" id="UP001500141">
    <property type="component" value="Unassembled WGS sequence"/>
</dbReference>
<proteinExistence type="predicted"/>
<sequence length="184" mass="19542">MKNLILGLGLLATCTMMAQNEKMHNMIKAGINGGIALPSTNATANAGVDIAYQNLVVPGFGLGVATGYNHFFGKDNDGIKNNDFGIVPVAGLIHVYPGKTGFYLGSDIGYGFLVGDKKVASNSDVDRPDGGFYIKPEMGWHNRNWNFSVQYAKLFTGSKGEIGNQDYNAASLGVGVSYNLPLGK</sequence>
<evidence type="ECO:0000313" key="3">
    <source>
        <dbReference type="Proteomes" id="UP001500141"/>
    </source>
</evidence>
<feature type="chain" id="PRO_5045120870" description="Outer membrane protein beta-barrel domain-containing protein" evidence="1">
    <location>
        <begin position="19"/>
        <end position="184"/>
    </location>
</feature>
<dbReference type="EMBL" id="BAABIP010000014">
    <property type="protein sequence ID" value="GAA4766918.1"/>
    <property type="molecule type" value="Genomic_DNA"/>
</dbReference>
<protein>
    <recommendedName>
        <fullName evidence="4">Outer membrane protein beta-barrel domain-containing protein</fullName>
    </recommendedName>
</protein>
<accession>A0ABP8ZUX3</accession>
<keyword evidence="3" id="KW-1185">Reference proteome</keyword>
<comment type="caution">
    <text evidence="2">The sequence shown here is derived from an EMBL/GenBank/DDBJ whole genome shotgun (WGS) entry which is preliminary data.</text>
</comment>
<reference evidence="3" key="1">
    <citation type="journal article" date="2019" name="Int. J. Syst. Evol. Microbiol.">
        <title>The Global Catalogue of Microorganisms (GCM) 10K type strain sequencing project: providing services to taxonomists for standard genome sequencing and annotation.</title>
        <authorList>
            <consortium name="The Broad Institute Genomics Platform"/>
            <consortium name="The Broad Institute Genome Sequencing Center for Infectious Disease"/>
            <person name="Wu L."/>
            <person name="Ma J."/>
        </authorList>
    </citation>
    <scope>NUCLEOTIDE SEQUENCE [LARGE SCALE GENOMIC DNA]</scope>
    <source>
        <strain evidence="3">JCM 18198</strain>
    </source>
</reference>
<organism evidence="2 3">
    <name type="scientific">Flavobacterium hankyongi</name>
    <dbReference type="NCBI Taxonomy" id="1176532"/>
    <lineage>
        <taxon>Bacteria</taxon>
        <taxon>Pseudomonadati</taxon>
        <taxon>Bacteroidota</taxon>
        <taxon>Flavobacteriia</taxon>
        <taxon>Flavobacteriales</taxon>
        <taxon>Flavobacteriaceae</taxon>
        <taxon>Flavobacterium</taxon>
    </lineage>
</organism>
<gene>
    <name evidence="2" type="ORF">GCM10023230_15810</name>
</gene>
<keyword evidence="1" id="KW-0732">Signal</keyword>